<reference evidence="5" key="2">
    <citation type="submission" date="2022-10" db="EMBL/GenBank/DDBJ databases">
        <authorList>
            <person name="Trinh H.N."/>
        </authorList>
    </citation>
    <scope>NUCLEOTIDE SEQUENCE</scope>
    <source>
        <strain evidence="5">RN2-1</strain>
    </source>
</reference>
<feature type="binding site" evidence="3">
    <location>
        <position position="12"/>
    </location>
    <ligand>
        <name>Zn(2+)</name>
        <dbReference type="ChEBI" id="CHEBI:29105"/>
    </ligand>
</feature>
<proteinExistence type="inferred from homology"/>
<name>A0AA41YP59_9PROT</name>
<comment type="function">
    <text evidence="3">Inhibits all the catalytic activities of DNA gyrase by preventing its interaction with DNA. Acts by binding directly to the C-terminal domain of GyrB, which probably disrupts DNA binding by the gyrase.</text>
</comment>
<evidence type="ECO:0000313" key="5">
    <source>
        <dbReference type="EMBL" id="MCW3476340.1"/>
    </source>
</evidence>
<dbReference type="RefSeq" id="WP_264715120.1">
    <property type="nucleotide sequence ID" value="NZ_JAPDNT010000018.1"/>
</dbReference>
<feature type="binding site" evidence="3">
    <location>
        <position position="24"/>
    </location>
    <ligand>
        <name>Zn(2+)</name>
        <dbReference type="ChEBI" id="CHEBI:29105"/>
    </ligand>
</feature>
<comment type="cofactor">
    <cofactor evidence="3">
        <name>Zn(2+)</name>
        <dbReference type="ChEBI" id="CHEBI:29105"/>
    </cofactor>
    <text evidence="3">Binds 1 zinc ion.</text>
</comment>
<dbReference type="GO" id="GO:0008270">
    <property type="term" value="F:zinc ion binding"/>
    <property type="evidence" value="ECO:0007669"/>
    <property type="project" value="UniProtKB-UniRule"/>
</dbReference>
<evidence type="ECO:0000313" key="6">
    <source>
        <dbReference type="Proteomes" id="UP001165679"/>
    </source>
</evidence>
<accession>A0AA41YP59</accession>
<sequence length="62" mass="6888">MTETVKKLCPICRKPTDPKFRPFCSARCADIDLGRWFTETYAVPAASPPDTEPDPSDDGERG</sequence>
<evidence type="ECO:0000256" key="1">
    <source>
        <dbReference type="ARBA" id="ARBA00022723"/>
    </source>
</evidence>
<feature type="region of interest" description="Disordered" evidence="4">
    <location>
        <begin position="42"/>
        <end position="62"/>
    </location>
</feature>
<feature type="binding site" evidence="3">
    <location>
        <position position="9"/>
    </location>
    <ligand>
        <name>Zn(2+)</name>
        <dbReference type="ChEBI" id="CHEBI:29105"/>
    </ligand>
</feature>
<dbReference type="PANTHER" id="PTHR36150:SF1">
    <property type="entry name" value="DNA GYRASE INHIBITOR YACG"/>
    <property type="match status" value="1"/>
</dbReference>
<dbReference type="SUPFAM" id="SSF57716">
    <property type="entry name" value="Glucocorticoid receptor-like (DNA-binding domain)"/>
    <property type="match status" value="1"/>
</dbReference>
<evidence type="ECO:0000256" key="4">
    <source>
        <dbReference type="SAM" id="MobiDB-lite"/>
    </source>
</evidence>
<dbReference type="InterPro" id="IPR005584">
    <property type="entry name" value="DNA_gyrase_inhibitor_YacG"/>
</dbReference>
<dbReference type="InterPro" id="IPR013088">
    <property type="entry name" value="Znf_NHR/GATA"/>
</dbReference>
<evidence type="ECO:0000256" key="3">
    <source>
        <dbReference type="HAMAP-Rule" id="MF_00649"/>
    </source>
</evidence>
<gene>
    <name evidence="3" type="primary">yacG</name>
    <name evidence="5" type="ORF">OL599_17360</name>
</gene>
<reference evidence="5" key="1">
    <citation type="submission" date="2022-09" db="EMBL/GenBank/DDBJ databases">
        <title>Rhodovastum sp. nov. RN2-1 isolated from soil in Seongnam, South Korea.</title>
        <authorList>
            <person name="Le N.T."/>
        </authorList>
    </citation>
    <scope>NUCLEOTIDE SEQUENCE</scope>
    <source>
        <strain evidence="5">RN2-1</strain>
    </source>
</reference>
<dbReference type="HAMAP" id="MF_00649">
    <property type="entry name" value="DNA_gyrase_inhibitor_YacG"/>
    <property type="match status" value="1"/>
</dbReference>
<dbReference type="GO" id="GO:0008657">
    <property type="term" value="F:DNA topoisomerase type II (double strand cut, ATP-hydrolyzing) inhibitor activity"/>
    <property type="evidence" value="ECO:0007669"/>
    <property type="project" value="UniProtKB-UniRule"/>
</dbReference>
<dbReference type="AlphaFoldDB" id="A0AA41YP59"/>
<comment type="similarity">
    <text evidence="3">Belongs to the DNA gyrase inhibitor YacG family.</text>
</comment>
<feature type="binding site" evidence="3">
    <location>
        <position position="28"/>
    </location>
    <ligand>
        <name>Zn(2+)</name>
        <dbReference type="ChEBI" id="CHEBI:29105"/>
    </ligand>
</feature>
<dbReference type="EMBL" id="JAPDNT010000018">
    <property type="protein sequence ID" value="MCW3476340.1"/>
    <property type="molecule type" value="Genomic_DNA"/>
</dbReference>
<comment type="subunit">
    <text evidence="3">Interacts with GyrB.</text>
</comment>
<keyword evidence="6" id="KW-1185">Reference proteome</keyword>
<keyword evidence="2 3" id="KW-0862">Zinc</keyword>
<organism evidence="5 6">
    <name type="scientific">Limobrevibacterium gyesilva</name>
    <dbReference type="NCBI Taxonomy" id="2991712"/>
    <lineage>
        <taxon>Bacteria</taxon>
        <taxon>Pseudomonadati</taxon>
        <taxon>Pseudomonadota</taxon>
        <taxon>Alphaproteobacteria</taxon>
        <taxon>Acetobacterales</taxon>
        <taxon>Acetobacteraceae</taxon>
        <taxon>Limobrevibacterium</taxon>
    </lineage>
</organism>
<comment type="caution">
    <text evidence="5">The sequence shown here is derived from an EMBL/GenBank/DDBJ whole genome shotgun (WGS) entry which is preliminary data.</text>
</comment>
<dbReference type="GO" id="GO:0006355">
    <property type="term" value="P:regulation of DNA-templated transcription"/>
    <property type="evidence" value="ECO:0007669"/>
    <property type="project" value="InterPro"/>
</dbReference>
<protein>
    <recommendedName>
        <fullName evidence="3">DNA gyrase inhibitor YacG</fullName>
    </recommendedName>
</protein>
<dbReference type="PANTHER" id="PTHR36150">
    <property type="entry name" value="DNA GYRASE INHIBITOR YACG"/>
    <property type="match status" value="1"/>
</dbReference>
<feature type="compositionally biased region" description="Acidic residues" evidence="4">
    <location>
        <begin position="51"/>
        <end position="62"/>
    </location>
</feature>
<dbReference type="Gene3D" id="3.30.50.10">
    <property type="entry name" value="Erythroid Transcription Factor GATA-1, subunit A"/>
    <property type="match status" value="1"/>
</dbReference>
<evidence type="ECO:0000256" key="2">
    <source>
        <dbReference type="ARBA" id="ARBA00022833"/>
    </source>
</evidence>
<keyword evidence="1 3" id="KW-0479">Metal-binding</keyword>
<dbReference type="Proteomes" id="UP001165679">
    <property type="component" value="Unassembled WGS sequence"/>
</dbReference>
<dbReference type="Pfam" id="PF03884">
    <property type="entry name" value="YacG"/>
    <property type="match status" value="1"/>
</dbReference>